<accession>A0A217EYV1</accession>
<dbReference type="Proteomes" id="UP000195807">
    <property type="component" value="Plasmid pCME4A9II"/>
</dbReference>
<dbReference type="KEGG" id="cman:A9D14_18310"/>
<gene>
    <name evidence="1" type="ORF">A9D14_18310</name>
</gene>
<geneLocation type="plasmid" evidence="2">
    <name>pcme4a9ii</name>
</geneLocation>
<evidence type="ECO:0000313" key="1">
    <source>
        <dbReference type="EMBL" id="ARU18309.1"/>
    </source>
</evidence>
<dbReference type="STRING" id="450378.GCA_001661675_03677"/>
<organism evidence="1 2">
    <name type="scientific">Croceicoccus marinus</name>
    <dbReference type="NCBI Taxonomy" id="450378"/>
    <lineage>
        <taxon>Bacteria</taxon>
        <taxon>Pseudomonadati</taxon>
        <taxon>Pseudomonadota</taxon>
        <taxon>Alphaproteobacteria</taxon>
        <taxon>Sphingomonadales</taxon>
        <taxon>Erythrobacteraceae</taxon>
        <taxon>Croceicoccus</taxon>
    </lineage>
</organism>
<sequence length="256" mass="28685">MTRYCGVMGRNEYTAVAALPRSCDLDHVRRWMALHPNGYRQAINKIGNAPTLAKRPAEELGDARRWFGITDRIHPFACETPQWLSLTETQVMAGIKHYLNMGPPARTITFMKAAAPWMAWPAMLSQIEILTEVPTGKGGRIDLLVMGVSDGCAWGLAVEAKFGASLAHNPLSHYRKCASKSLGRKAIGAGFANSTRLALIVAAPKKQSIIKSRLTWNKDWRFMAWSSLLARFERLLDQTDNDAEFAHFRKQIWDCL</sequence>
<dbReference type="EMBL" id="CP019604">
    <property type="protein sequence ID" value="ARU18309.1"/>
    <property type="molecule type" value="Genomic_DNA"/>
</dbReference>
<reference evidence="1 2" key="1">
    <citation type="submission" date="2017-01" db="EMBL/GenBank/DDBJ databases">
        <title>Complete genome sequence of esterase-producing bacterium Croceicoccus marinus E4A9.</title>
        <authorList>
            <person name="Wu Y.-H."/>
            <person name="Cheng H."/>
            <person name="Xu L."/>
            <person name="Huo Y.-Y."/>
            <person name="Wang C.-S."/>
            <person name="Xu X.-W."/>
        </authorList>
    </citation>
    <scope>NUCLEOTIDE SEQUENCE [LARGE SCALE GENOMIC DNA]</scope>
    <source>
        <strain evidence="1 2">E4A9</strain>
        <plasmid evidence="2">Plasmid pcme4a9ii</plasmid>
    </source>
</reference>
<dbReference type="OrthoDB" id="7596955at2"/>
<keyword evidence="1" id="KW-0614">Plasmid</keyword>
<dbReference type="RefSeq" id="WP_066850831.1">
    <property type="nucleotide sequence ID" value="NZ_CP019604.1"/>
</dbReference>
<dbReference type="AlphaFoldDB" id="A0A217EYV1"/>
<keyword evidence="2" id="KW-1185">Reference proteome</keyword>
<proteinExistence type="predicted"/>
<evidence type="ECO:0000313" key="2">
    <source>
        <dbReference type="Proteomes" id="UP000195807"/>
    </source>
</evidence>
<name>A0A217EYV1_9SPHN</name>
<protein>
    <submittedName>
        <fullName evidence="1">Uncharacterized protein</fullName>
    </submittedName>
</protein>